<organism evidence="1">
    <name type="scientific">Parabacteroides distasonis</name>
    <dbReference type="NCBI Taxonomy" id="823"/>
    <lineage>
        <taxon>Bacteria</taxon>
        <taxon>Pseudomonadati</taxon>
        <taxon>Bacteroidota</taxon>
        <taxon>Bacteroidia</taxon>
        <taxon>Bacteroidales</taxon>
        <taxon>Tannerellaceae</taxon>
        <taxon>Parabacteroides</taxon>
    </lineage>
</organism>
<dbReference type="EMBL" id="CACRUW010000036">
    <property type="protein sequence ID" value="VYU76902.1"/>
    <property type="molecule type" value="Genomic_DNA"/>
</dbReference>
<evidence type="ECO:0000313" key="1">
    <source>
        <dbReference type="EMBL" id="VYU76902.1"/>
    </source>
</evidence>
<protein>
    <submittedName>
        <fullName evidence="1">Uncharacterized protein</fullName>
    </submittedName>
</protein>
<gene>
    <name evidence="1" type="ORF">PDLFYP31_04053</name>
</gene>
<dbReference type="RefSeq" id="WP_309595807.1">
    <property type="nucleotide sequence ID" value="NZ_CACRUW010000036.1"/>
</dbReference>
<name>A0A6N3HJZ3_PARDI</name>
<proteinExistence type="predicted"/>
<sequence length="131" mass="14768">MRAFLLVQFDLAGNHITELLSVLLLASEIGNHVPEILIEVAGPFFVAVTSIDLSERFFEKCRSQPFIPMVVVLLQGDKQQPVIIQCFHIRSFLSKTSAYMGRHFYFLVSFRPVCRGLRQGLAKENTGAKRG</sequence>
<dbReference type="AlphaFoldDB" id="A0A6N3HJZ3"/>
<reference evidence="1" key="1">
    <citation type="submission" date="2019-11" db="EMBL/GenBank/DDBJ databases">
        <authorList>
            <person name="Feng L."/>
        </authorList>
    </citation>
    <scope>NUCLEOTIDE SEQUENCE</scope>
    <source>
        <strain evidence="1">PdistasonisLFYP31</strain>
    </source>
</reference>
<accession>A0A6N3HJZ3</accession>